<evidence type="ECO:0000313" key="2">
    <source>
        <dbReference type="EMBL" id="WKK83727.1"/>
    </source>
</evidence>
<organism evidence="2 3">
    <name type="scientific">Marivirga arenosa</name>
    <dbReference type="NCBI Taxonomy" id="3059076"/>
    <lineage>
        <taxon>Bacteria</taxon>
        <taxon>Pseudomonadati</taxon>
        <taxon>Bacteroidota</taxon>
        <taxon>Cytophagia</taxon>
        <taxon>Cytophagales</taxon>
        <taxon>Marivirgaceae</taxon>
        <taxon>Marivirga</taxon>
    </lineage>
</organism>
<dbReference type="SUPFAM" id="SSF51206">
    <property type="entry name" value="cAMP-binding domain-like"/>
    <property type="match status" value="1"/>
</dbReference>
<evidence type="ECO:0000313" key="3">
    <source>
        <dbReference type="Proteomes" id="UP001244443"/>
    </source>
</evidence>
<dbReference type="Gene3D" id="2.60.120.10">
    <property type="entry name" value="Jelly Rolls"/>
    <property type="match status" value="1"/>
</dbReference>
<proteinExistence type="predicted"/>
<gene>
    <name evidence="2" type="ORF">QYS48_15735</name>
</gene>
<protein>
    <submittedName>
        <fullName evidence="2">Crp/Fnr family transcriptional regulator</fullName>
    </submittedName>
</protein>
<dbReference type="RefSeq" id="WP_302099919.1">
    <property type="nucleotide sequence ID" value="NZ_CP129970.2"/>
</dbReference>
<dbReference type="InterPro" id="IPR014710">
    <property type="entry name" value="RmlC-like_jellyroll"/>
</dbReference>
<dbReference type="Pfam" id="PF00027">
    <property type="entry name" value="cNMP_binding"/>
    <property type="match status" value="1"/>
</dbReference>
<dbReference type="AlphaFoldDB" id="A0AA49GHR8"/>
<dbReference type="EMBL" id="CP129970">
    <property type="protein sequence ID" value="WKK83727.1"/>
    <property type="molecule type" value="Genomic_DNA"/>
</dbReference>
<dbReference type="PROSITE" id="PS50042">
    <property type="entry name" value="CNMP_BINDING_3"/>
    <property type="match status" value="1"/>
</dbReference>
<accession>A0AA49GHR8</accession>
<reference evidence="2" key="1">
    <citation type="submission" date="2023-08" db="EMBL/GenBank/DDBJ databases">
        <title>Comparative genomics and taxonomic characterization of three novel marine species of genus Marivirga.</title>
        <authorList>
            <person name="Muhammad N."/>
            <person name="Kim S.-G."/>
        </authorList>
    </citation>
    <scope>NUCLEOTIDE SEQUENCE [LARGE SCALE GENOMIC DNA]</scope>
    <source>
        <strain evidence="2">ABR2-2</strain>
    </source>
</reference>
<sequence length="193" mass="22882">MQKEEIINHFQSKVPITTDDINCFFDLVEFKSVKKNEHIVRQGDSSLYFILIKSGCLMTYFKDKHDHKHAIQFGQDMWWTGDLDAIFNSHESSYSVKAIMPSEVYLLSKENFEQLIQKCPVFEKYFRILYQNALISHQKRIIRNISYTAEEKYLEFVKIHPRLELIVPQKYIASYMGITPEFLSKLKRKLAQS</sequence>
<dbReference type="InterPro" id="IPR000595">
    <property type="entry name" value="cNMP-bd_dom"/>
</dbReference>
<keyword evidence="3" id="KW-1185">Reference proteome</keyword>
<dbReference type="InterPro" id="IPR018490">
    <property type="entry name" value="cNMP-bd_dom_sf"/>
</dbReference>
<feature type="domain" description="Cyclic nucleotide-binding" evidence="1">
    <location>
        <begin position="24"/>
        <end position="116"/>
    </location>
</feature>
<dbReference type="CDD" id="cd00038">
    <property type="entry name" value="CAP_ED"/>
    <property type="match status" value="1"/>
</dbReference>
<name>A0AA49GHR8_9BACT</name>
<dbReference type="Proteomes" id="UP001244443">
    <property type="component" value="Chromosome"/>
</dbReference>
<evidence type="ECO:0000259" key="1">
    <source>
        <dbReference type="PROSITE" id="PS50042"/>
    </source>
</evidence>